<name>A0A1J9QXH4_9EURO</name>
<dbReference type="OrthoDB" id="4184863at2759"/>
<comment type="caution">
    <text evidence="2">The sequence shown here is derived from an EMBL/GenBank/DDBJ whole genome shotgun (WGS) entry which is preliminary data.</text>
</comment>
<feature type="region of interest" description="Disordered" evidence="1">
    <location>
        <begin position="165"/>
        <end position="214"/>
    </location>
</feature>
<reference evidence="2 3" key="1">
    <citation type="submission" date="2015-08" db="EMBL/GenBank/DDBJ databases">
        <title>Emmonsia species relationships and genome sequence.</title>
        <authorList>
            <person name="Cuomo C.A."/>
            <person name="Schwartz I.S."/>
            <person name="Kenyon C."/>
            <person name="De Hoog G.S."/>
            <person name="Govender N.P."/>
            <person name="Botha A."/>
            <person name="Moreno L."/>
            <person name="De Vries M."/>
            <person name="Munoz J.F."/>
            <person name="Stielow J.B."/>
        </authorList>
    </citation>
    <scope>NUCLEOTIDE SEQUENCE [LARGE SCALE GENOMIC DNA]</scope>
    <source>
        <strain evidence="2 3">EI222</strain>
    </source>
</reference>
<dbReference type="AlphaFoldDB" id="A0A1J9QXH4"/>
<evidence type="ECO:0000313" key="3">
    <source>
        <dbReference type="Proteomes" id="UP000242791"/>
    </source>
</evidence>
<dbReference type="EMBL" id="LGTZ01001653">
    <property type="protein sequence ID" value="OJD20895.1"/>
    <property type="molecule type" value="Genomic_DNA"/>
</dbReference>
<accession>A0A1J9QXH4</accession>
<proteinExistence type="predicted"/>
<feature type="compositionally biased region" description="Polar residues" evidence="1">
    <location>
        <begin position="362"/>
        <end position="371"/>
    </location>
</feature>
<feature type="region of interest" description="Disordered" evidence="1">
    <location>
        <begin position="344"/>
        <end position="371"/>
    </location>
</feature>
<feature type="compositionally biased region" description="Polar residues" evidence="1">
    <location>
        <begin position="87"/>
        <end position="98"/>
    </location>
</feature>
<protein>
    <submittedName>
        <fullName evidence="2">Uncharacterized protein</fullName>
    </submittedName>
</protein>
<dbReference type="VEuPathDB" id="FungiDB:ACJ73_07767"/>
<organism evidence="2 3">
    <name type="scientific">Blastomyces percursus</name>
    <dbReference type="NCBI Taxonomy" id="1658174"/>
    <lineage>
        <taxon>Eukaryota</taxon>
        <taxon>Fungi</taxon>
        <taxon>Dikarya</taxon>
        <taxon>Ascomycota</taxon>
        <taxon>Pezizomycotina</taxon>
        <taxon>Eurotiomycetes</taxon>
        <taxon>Eurotiomycetidae</taxon>
        <taxon>Onygenales</taxon>
        <taxon>Ajellomycetaceae</taxon>
        <taxon>Blastomyces</taxon>
    </lineage>
</organism>
<feature type="region of interest" description="Disordered" evidence="1">
    <location>
        <begin position="1"/>
        <end position="102"/>
    </location>
</feature>
<keyword evidence="3" id="KW-1185">Reference proteome</keyword>
<evidence type="ECO:0000313" key="2">
    <source>
        <dbReference type="EMBL" id="OJD20895.1"/>
    </source>
</evidence>
<sequence length="559" mass="61391">MAPQLPAVRDSTDGDTPVTQDQECPHHGTESLSRRRSTRHYRPPQRYYSHHTSQTPTRHYGLTSKCRTSARRPLSRDHISKRRPQLHHSNSSASSGDQNAACLPSKPCTSEGCLPEHPISIPHMVTPSVGENTFTEAMNGAFDFTQSPLWLGRKLAAATLPEKEPWLLQNPRNPFSSDTNSHTSSSSSMTDRSQKEAHHSNRFVKRQNQSDRMTVGFGLTQSPTTVETDEFSHLLQSIELHTRQSKGLADMVSSYLEGDGSHSVINSAVGDVNKFHTKPLRRPNQSAECNLQVASLPGGGDSPDPPRDHNTPFRGHMIDRIDSDEPLVGVDDNNSVPVTATVAPEKISPDEGPSIARDRPARNNTAAENNHTPTSCNGACTYFAMPLYALPQERLLSTSDFGGFYDTFLPSEKSSDVSSSKKRPGQNIGDGHQCKLEASVGCCSQRAKAYVDKPYLSEESQLYFHCRECHPKRVKVDHLTAQSDSVCHICVGRQPFKAPLLSPGGGGSHHTEAAPGYRQIYECEQKSAVEPAAASPQSCACPSPCPCPQPCACEYFRRW</sequence>
<gene>
    <name evidence="2" type="ORF">ACJ73_07767</name>
</gene>
<feature type="compositionally biased region" description="Low complexity" evidence="1">
    <location>
        <begin position="176"/>
        <end position="191"/>
    </location>
</feature>
<feature type="compositionally biased region" description="Basic residues" evidence="1">
    <location>
        <begin position="34"/>
        <end position="43"/>
    </location>
</feature>
<feature type="compositionally biased region" description="Basic and acidic residues" evidence="1">
    <location>
        <begin position="23"/>
        <end position="33"/>
    </location>
</feature>
<dbReference type="Proteomes" id="UP000242791">
    <property type="component" value="Unassembled WGS sequence"/>
</dbReference>
<evidence type="ECO:0000256" key="1">
    <source>
        <dbReference type="SAM" id="MobiDB-lite"/>
    </source>
</evidence>